<dbReference type="InterPro" id="IPR027417">
    <property type="entry name" value="P-loop_NTPase"/>
</dbReference>
<dbReference type="GO" id="GO:0005737">
    <property type="term" value="C:cytoplasm"/>
    <property type="evidence" value="ECO:0007669"/>
    <property type="project" value="TreeGrafter"/>
</dbReference>
<evidence type="ECO:0000256" key="2">
    <source>
        <dbReference type="ARBA" id="ARBA00022840"/>
    </source>
</evidence>
<dbReference type="PRINTS" id="PR00038">
    <property type="entry name" value="HTHLUXR"/>
</dbReference>
<keyword evidence="1" id="KW-0547">Nucleotide-binding</keyword>
<feature type="region of interest" description="Disordered" evidence="3">
    <location>
        <begin position="29"/>
        <end position="53"/>
    </location>
</feature>
<dbReference type="InterPro" id="IPR041664">
    <property type="entry name" value="AAA_16"/>
</dbReference>
<reference evidence="5 6" key="2">
    <citation type="submission" date="2019-09" db="EMBL/GenBank/DDBJ databases">
        <authorList>
            <person name="Jin C."/>
        </authorList>
    </citation>
    <scope>NUCLEOTIDE SEQUENCE [LARGE SCALE GENOMIC DNA]</scope>
    <source>
        <strain evidence="5 6">BN140041</strain>
    </source>
</reference>
<evidence type="ECO:0000313" key="5">
    <source>
        <dbReference type="EMBL" id="KAA1426445.1"/>
    </source>
</evidence>
<dbReference type="PANTHER" id="PTHR16305">
    <property type="entry name" value="TESTICULAR SOLUBLE ADENYLYL CYCLASE"/>
    <property type="match status" value="1"/>
</dbReference>
<dbReference type="GO" id="GO:0005524">
    <property type="term" value="F:ATP binding"/>
    <property type="evidence" value="ECO:0007669"/>
    <property type="project" value="UniProtKB-KW"/>
</dbReference>
<evidence type="ECO:0000256" key="3">
    <source>
        <dbReference type="SAM" id="MobiDB-lite"/>
    </source>
</evidence>
<reference evidence="5 6" key="1">
    <citation type="submission" date="2019-09" db="EMBL/GenBank/DDBJ databases">
        <title>Nocardioides panacisoli sp. nov., isolated from the soil of a ginseng field.</title>
        <authorList>
            <person name="Cho C."/>
        </authorList>
    </citation>
    <scope>NUCLEOTIDE SEQUENCE [LARGE SCALE GENOMIC DNA]</scope>
    <source>
        <strain evidence="5 6">BN140041</strain>
    </source>
</reference>
<evidence type="ECO:0000259" key="4">
    <source>
        <dbReference type="PROSITE" id="PS50043"/>
    </source>
</evidence>
<dbReference type="PROSITE" id="PS00622">
    <property type="entry name" value="HTH_LUXR_1"/>
    <property type="match status" value="1"/>
</dbReference>
<dbReference type="SUPFAM" id="SSF46894">
    <property type="entry name" value="C-terminal effector domain of the bipartite response regulators"/>
    <property type="match status" value="1"/>
</dbReference>
<dbReference type="InterPro" id="IPR036388">
    <property type="entry name" value="WH-like_DNA-bd_sf"/>
</dbReference>
<dbReference type="GO" id="GO:0003677">
    <property type="term" value="F:DNA binding"/>
    <property type="evidence" value="ECO:0007669"/>
    <property type="project" value="InterPro"/>
</dbReference>
<gene>
    <name evidence="5" type="ORF">F0U47_13645</name>
</gene>
<dbReference type="SUPFAM" id="SSF52540">
    <property type="entry name" value="P-loop containing nucleoside triphosphate hydrolases"/>
    <property type="match status" value="1"/>
</dbReference>
<sequence>MAPERACNILHIARGSAVKSARHSRIFCGTDPPGRTGGYSQGPDERSVAPRSSAWRPRVVRTELVGRDRELALLDGWLDEALAGNPRVVLCSGEPGIGKTRLAEELAQLARARRVPAAWGRGVESEGAPPYWPWQEVIRSTAEFVDVVDLADGSLLTDHVRHLLPGRLPAGSGTADAGSSEVRFAQFDGVSRLLRQVAGRTPLVVVLDDAQWADQPSLLLLQHVVRTLSDERLLVLVNHRDTENGHSALLTGMLRDGPTRAIRLSGLGEAEVGRQLALALSHDVDSAQAAKIRALTGGNPFFVGEIARAMDDAHAPNRGSVVTVSVRDAIATRLRRLSPGCVELLQAASIIGREVSAPLLAAVADLPVATCLGRIDEAVDAGLLVTGATPARHQFVHALVRDAIEAGLPTPERVRLHHRAALAIEEVYAGQLELHLFDLARHWAVAAVQGDASTAVTWIRRAAEEALNQLAFEEAARLFRLALDVGGGAVSDDDRCRMLLALAGALGAAADFPGRLDACLQAAAISRRTGSAELLAEAALLLEGVFGHPDTDLAAKRLGEEALRLLDPAATPLRARVTARVAEACMYLGDAERAERASEDALALAQDCADRGAMVAALHARRLVCEGPDGVEERERLSDWMLNLSSADRDPRIELWAHLWRVDASFERGDLLAAGREIAAAELPAKEVGGRFARWHVVRAHGVLAQAQGRFADARRLASEAFDVIAPTGHPIAALPRAALLQMVGHHVGHDHQTMAANQVTEAPVDSRPFTRSGSVMLVLGPAYLLADLGRVPEAADLYRSLGPVAGWRPTPHATLAAYALGIAVAVALDEPDDVARLRALMAGHRGRHVASGAGAVAYTGPVELWLGIAGRHLGLYDEAAADLEEAVRTCAINGAKGYHAEALHELAATLAARAEGRDLARARSLVADAARRATELGMALVASRSAQLIQQLTDEGPSNPLTPREHEVAELVTKGLTSREIAGRLYLSERTVQNHVQHILTKLDLSNRSQIAVWVTMQK</sequence>
<dbReference type="PROSITE" id="PS50043">
    <property type="entry name" value="HTH_LUXR_2"/>
    <property type="match status" value="1"/>
</dbReference>
<organism evidence="5 6">
    <name type="scientific">Nocardioides antri</name>
    <dbReference type="NCBI Taxonomy" id="2607659"/>
    <lineage>
        <taxon>Bacteria</taxon>
        <taxon>Bacillati</taxon>
        <taxon>Actinomycetota</taxon>
        <taxon>Actinomycetes</taxon>
        <taxon>Propionibacteriales</taxon>
        <taxon>Nocardioidaceae</taxon>
        <taxon>Nocardioides</taxon>
    </lineage>
</organism>
<evidence type="ECO:0000256" key="1">
    <source>
        <dbReference type="ARBA" id="ARBA00022741"/>
    </source>
</evidence>
<proteinExistence type="predicted"/>
<feature type="domain" description="HTH luxR-type" evidence="4">
    <location>
        <begin position="955"/>
        <end position="1020"/>
    </location>
</feature>
<dbReference type="SMART" id="SM00421">
    <property type="entry name" value="HTH_LUXR"/>
    <property type="match status" value="1"/>
</dbReference>
<dbReference type="InterPro" id="IPR016032">
    <property type="entry name" value="Sig_transdc_resp-reg_C-effctor"/>
</dbReference>
<dbReference type="Gene3D" id="3.40.50.300">
    <property type="entry name" value="P-loop containing nucleotide triphosphate hydrolases"/>
    <property type="match status" value="1"/>
</dbReference>
<keyword evidence="6" id="KW-1185">Reference proteome</keyword>
<comment type="caution">
    <text evidence="5">The sequence shown here is derived from an EMBL/GenBank/DDBJ whole genome shotgun (WGS) entry which is preliminary data.</text>
</comment>
<keyword evidence="2" id="KW-0067">ATP-binding</keyword>
<dbReference type="GO" id="GO:0004016">
    <property type="term" value="F:adenylate cyclase activity"/>
    <property type="evidence" value="ECO:0007669"/>
    <property type="project" value="TreeGrafter"/>
</dbReference>
<accession>A0A5B1LZS0</accession>
<dbReference type="Pfam" id="PF13191">
    <property type="entry name" value="AAA_16"/>
    <property type="match status" value="1"/>
</dbReference>
<dbReference type="AlphaFoldDB" id="A0A5B1LZS0"/>
<dbReference type="Gene3D" id="1.10.10.10">
    <property type="entry name" value="Winged helix-like DNA-binding domain superfamily/Winged helix DNA-binding domain"/>
    <property type="match status" value="1"/>
</dbReference>
<dbReference type="InterPro" id="IPR000792">
    <property type="entry name" value="Tscrpt_reg_LuxR_C"/>
</dbReference>
<name>A0A5B1LZS0_9ACTN</name>
<dbReference type="EMBL" id="VUJW01000008">
    <property type="protein sequence ID" value="KAA1426445.1"/>
    <property type="molecule type" value="Genomic_DNA"/>
</dbReference>
<dbReference type="PANTHER" id="PTHR16305:SF35">
    <property type="entry name" value="TRANSCRIPTIONAL ACTIVATOR DOMAIN"/>
    <property type="match status" value="1"/>
</dbReference>
<dbReference type="CDD" id="cd06170">
    <property type="entry name" value="LuxR_C_like"/>
    <property type="match status" value="1"/>
</dbReference>
<evidence type="ECO:0000313" key="6">
    <source>
        <dbReference type="Proteomes" id="UP000324351"/>
    </source>
</evidence>
<protein>
    <submittedName>
        <fullName evidence="5">AAA family ATPase</fullName>
    </submittedName>
</protein>
<dbReference type="Pfam" id="PF00196">
    <property type="entry name" value="GerE"/>
    <property type="match status" value="1"/>
</dbReference>
<dbReference type="Proteomes" id="UP000324351">
    <property type="component" value="Unassembled WGS sequence"/>
</dbReference>
<dbReference type="GO" id="GO:0006355">
    <property type="term" value="P:regulation of DNA-templated transcription"/>
    <property type="evidence" value="ECO:0007669"/>
    <property type="project" value="InterPro"/>
</dbReference>